<comment type="caution">
    <text evidence="2">The sequence shown here is derived from an EMBL/GenBank/DDBJ whole genome shotgun (WGS) entry which is preliminary data.</text>
</comment>
<dbReference type="EMBL" id="MRDE01000081">
    <property type="protein sequence ID" value="OMH23041.1"/>
    <property type="molecule type" value="Genomic_DNA"/>
</dbReference>
<sequence>MAKQTKAQRIEEKVAGGLSHIEAEIEVEQEDAAARIARLRQRQEKEDAKVREIVVDLLEEEHSEVFERLQAKARERLSGEAQRRRERAKRATRSSESTPPSGVAAEKSTFSAGA</sequence>
<reference evidence="2 3" key="1">
    <citation type="submission" date="2016-12" db="EMBL/GenBank/DDBJ databases">
        <title>Draft genome of Tersicoccus phoenicis 1P05MA.</title>
        <authorList>
            <person name="Nakajima Y."/>
            <person name="Yoshizawa S."/>
            <person name="Nakamura K."/>
            <person name="Ogura Y."/>
            <person name="Hayashi T."/>
            <person name="Kogure K."/>
        </authorList>
    </citation>
    <scope>NUCLEOTIDE SEQUENCE [LARGE SCALE GENOMIC DNA]</scope>
    <source>
        <strain evidence="2 3">1p05MA</strain>
    </source>
</reference>
<evidence type="ECO:0000313" key="2">
    <source>
        <dbReference type="EMBL" id="OMH23041.1"/>
    </source>
</evidence>
<evidence type="ECO:0000256" key="1">
    <source>
        <dbReference type="SAM" id="MobiDB-lite"/>
    </source>
</evidence>
<dbReference type="OrthoDB" id="9953309at2"/>
<evidence type="ECO:0000313" key="3">
    <source>
        <dbReference type="Proteomes" id="UP000187085"/>
    </source>
</evidence>
<dbReference type="Proteomes" id="UP000187085">
    <property type="component" value="Unassembled WGS sequence"/>
</dbReference>
<dbReference type="AlphaFoldDB" id="A0A1R1L671"/>
<feature type="compositionally biased region" description="Basic and acidic residues" evidence="1">
    <location>
        <begin position="74"/>
        <end position="83"/>
    </location>
</feature>
<gene>
    <name evidence="2" type="ORF">BKD30_14285</name>
</gene>
<organism evidence="2 3">
    <name type="scientific">Tersicoccus phoenicis</name>
    <dbReference type="NCBI Taxonomy" id="554083"/>
    <lineage>
        <taxon>Bacteria</taxon>
        <taxon>Bacillati</taxon>
        <taxon>Actinomycetota</taxon>
        <taxon>Actinomycetes</taxon>
        <taxon>Micrococcales</taxon>
        <taxon>Micrococcaceae</taxon>
        <taxon>Tersicoccus</taxon>
    </lineage>
</organism>
<keyword evidence="3" id="KW-1185">Reference proteome</keyword>
<proteinExistence type="predicted"/>
<protein>
    <submittedName>
        <fullName evidence="2">Uncharacterized protein</fullName>
    </submittedName>
</protein>
<dbReference type="RefSeq" id="WP_076705673.1">
    <property type="nucleotide sequence ID" value="NZ_MRDE01000081.1"/>
</dbReference>
<name>A0A1R1L671_9MICC</name>
<accession>A0A1R1L671</accession>
<dbReference type="STRING" id="554083.BKD30_14285"/>
<feature type="region of interest" description="Disordered" evidence="1">
    <location>
        <begin position="74"/>
        <end position="114"/>
    </location>
</feature>